<dbReference type="InterPro" id="IPR041581">
    <property type="entry name" value="Glyoxalase_6"/>
</dbReference>
<feature type="domain" description="Glyoxalase-like" evidence="1">
    <location>
        <begin position="16"/>
        <end position="140"/>
    </location>
</feature>
<dbReference type="RefSeq" id="WP_070320579.1">
    <property type="nucleotide sequence ID" value="NZ_JAUSVM010000001.1"/>
</dbReference>
<accession>A0ABU0GIA6</accession>
<evidence type="ECO:0000259" key="1">
    <source>
        <dbReference type="Pfam" id="PF18029"/>
    </source>
</evidence>
<evidence type="ECO:0000313" key="2">
    <source>
        <dbReference type="EMBL" id="MDQ0425101.1"/>
    </source>
</evidence>
<proteinExistence type="predicted"/>
<organism evidence="2 3">
    <name type="scientific">Cellulomonas iranensis</name>
    <dbReference type="NCBI Taxonomy" id="76862"/>
    <lineage>
        <taxon>Bacteria</taxon>
        <taxon>Bacillati</taxon>
        <taxon>Actinomycetota</taxon>
        <taxon>Actinomycetes</taxon>
        <taxon>Micrococcales</taxon>
        <taxon>Cellulomonadaceae</taxon>
        <taxon>Cellulomonas</taxon>
    </lineage>
</organism>
<comment type="caution">
    <text evidence="2">The sequence shown here is derived from an EMBL/GenBank/DDBJ whole genome shotgun (WGS) entry which is preliminary data.</text>
</comment>
<protein>
    <submittedName>
        <fullName evidence="2">Catechol 2,3-dioxygenase-like lactoylglutathione lyase family enzyme</fullName>
    </submittedName>
</protein>
<keyword evidence="3" id="KW-1185">Reference proteome</keyword>
<sequence length="141" mass="14974">MADDARTPPVLRATSVTIGVPDVRAAAAFWSRLLGHRVTADEPPAPHDPPGAGWAQVAPPPGASGLTINLEHEVRYRVPVWPARDGEQVATQHLDLHVPDGDLDAAVAWALACGARLADHQPQADVRVLLAPDGHPFCLFV</sequence>
<dbReference type="SUPFAM" id="SSF54593">
    <property type="entry name" value="Glyoxalase/Bleomycin resistance protein/Dihydroxybiphenyl dioxygenase"/>
    <property type="match status" value="1"/>
</dbReference>
<dbReference type="Proteomes" id="UP001240250">
    <property type="component" value="Unassembled WGS sequence"/>
</dbReference>
<dbReference type="PANTHER" id="PTHR35908">
    <property type="entry name" value="HYPOTHETICAL FUSION PROTEIN"/>
    <property type="match status" value="1"/>
</dbReference>
<dbReference type="PANTHER" id="PTHR35908:SF1">
    <property type="entry name" value="CONSERVED PROTEIN"/>
    <property type="match status" value="1"/>
</dbReference>
<name>A0ABU0GIA6_9CELL</name>
<reference evidence="2 3" key="1">
    <citation type="submission" date="2023-07" db="EMBL/GenBank/DDBJ databases">
        <title>Sequencing the genomes of 1000 actinobacteria strains.</title>
        <authorList>
            <person name="Klenk H.-P."/>
        </authorList>
    </citation>
    <scope>NUCLEOTIDE SEQUENCE [LARGE SCALE GENOMIC DNA]</scope>
    <source>
        <strain evidence="2 3">DSM 14785</strain>
    </source>
</reference>
<dbReference type="InterPro" id="IPR029068">
    <property type="entry name" value="Glyas_Bleomycin-R_OHBP_Dase"/>
</dbReference>
<dbReference type="Pfam" id="PF18029">
    <property type="entry name" value="Glyoxalase_6"/>
    <property type="match status" value="1"/>
</dbReference>
<dbReference type="Gene3D" id="3.10.180.10">
    <property type="entry name" value="2,3-Dihydroxybiphenyl 1,2-Dioxygenase, domain 1"/>
    <property type="match status" value="1"/>
</dbReference>
<gene>
    <name evidence="2" type="ORF">JO380_001482</name>
</gene>
<dbReference type="EMBL" id="JAUSVM010000001">
    <property type="protein sequence ID" value="MDQ0425101.1"/>
    <property type="molecule type" value="Genomic_DNA"/>
</dbReference>
<evidence type="ECO:0000313" key="3">
    <source>
        <dbReference type="Proteomes" id="UP001240250"/>
    </source>
</evidence>